<dbReference type="GO" id="GO:0016831">
    <property type="term" value="F:carboxy-lyase activity"/>
    <property type="evidence" value="ECO:0007669"/>
    <property type="project" value="UniProtKB-KW"/>
</dbReference>
<dbReference type="OMA" id="FWPVFEK"/>
<dbReference type="GeneID" id="19107276"/>
<dbReference type="STRING" id="717646.M2LD45"/>
<dbReference type="GO" id="GO:0019748">
    <property type="term" value="P:secondary metabolic process"/>
    <property type="evidence" value="ECO:0007669"/>
    <property type="project" value="TreeGrafter"/>
</dbReference>
<dbReference type="InterPro" id="IPR032465">
    <property type="entry name" value="ACMSD"/>
</dbReference>
<dbReference type="eggNOG" id="KOG4245">
    <property type="taxonomic scope" value="Eukaryota"/>
</dbReference>
<dbReference type="GO" id="GO:0005829">
    <property type="term" value="C:cytosol"/>
    <property type="evidence" value="ECO:0007669"/>
    <property type="project" value="TreeGrafter"/>
</dbReference>
<dbReference type="PANTHER" id="PTHR21240:SF30">
    <property type="entry name" value="AMIDOHYDROLASE-RELATED DOMAIN-CONTAINING PROTEIN-RELATED"/>
    <property type="match status" value="1"/>
</dbReference>
<evidence type="ECO:0000256" key="2">
    <source>
        <dbReference type="ARBA" id="ARBA00023239"/>
    </source>
</evidence>
<reference evidence="5 6" key="1">
    <citation type="journal article" date="2012" name="PLoS Pathog.">
        <title>Diverse lifestyles and strategies of plant pathogenesis encoded in the genomes of eighteen Dothideomycetes fungi.</title>
        <authorList>
            <person name="Ohm R.A."/>
            <person name="Feau N."/>
            <person name="Henrissat B."/>
            <person name="Schoch C.L."/>
            <person name="Horwitz B.A."/>
            <person name="Barry K.W."/>
            <person name="Condon B.J."/>
            <person name="Copeland A.C."/>
            <person name="Dhillon B."/>
            <person name="Glaser F."/>
            <person name="Hesse C.N."/>
            <person name="Kosti I."/>
            <person name="LaButti K."/>
            <person name="Lindquist E.A."/>
            <person name="Lucas S."/>
            <person name="Salamov A.A."/>
            <person name="Bradshaw R.E."/>
            <person name="Ciuffetti L."/>
            <person name="Hamelin R.C."/>
            <person name="Kema G.H.J."/>
            <person name="Lawrence C."/>
            <person name="Scott J.A."/>
            <person name="Spatafora J.W."/>
            <person name="Turgeon B.G."/>
            <person name="de Wit P.J.G.M."/>
            <person name="Zhong S."/>
            <person name="Goodwin S.B."/>
            <person name="Grigoriev I.V."/>
        </authorList>
    </citation>
    <scope>NUCLEOTIDE SEQUENCE [LARGE SCALE GENOMIC DNA]</scope>
    <source>
        <strain evidence="5 6">UAMH 10762</strain>
    </source>
</reference>
<dbReference type="Gene3D" id="3.20.20.140">
    <property type="entry name" value="Metal-dependent hydrolases"/>
    <property type="match status" value="1"/>
</dbReference>
<dbReference type="SUPFAM" id="SSF51556">
    <property type="entry name" value="Metallo-dependent hydrolases"/>
    <property type="match status" value="1"/>
</dbReference>
<accession>M2LD45</accession>
<dbReference type="EMBL" id="KB445563">
    <property type="protein sequence ID" value="EMC91877.1"/>
    <property type="molecule type" value="Genomic_DNA"/>
</dbReference>
<dbReference type="GO" id="GO:0016787">
    <property type="term" value="F:hydrolase activity"/>
    <property type="evidence" value="ECO:0007669"/>
    <property type="project" value="InterPro"/>
</dbReference>
<organism evidence="5 6">
    <name type="scientific">Baudoinia panamericana (strain UAMH 10762)</name>
    <name type="common">Angels' share fungus</name>
    <name type="synonym">Baudoinia compniacensis (strain UAMH 10762)</name>
    <dbReference type="NCBI Taxonomy" id="717646"/>
    <lineage>
        <taxon>Eukaryota</taxon>
        <taxon>Fungi</taxon>
        <taxon>Dikarya</taxon>
        <taxon>Ascomycota</taxon>
        <taxon>Pezizomycotina</taxon>
        <taxon>Dothideomycetes</taxon>
        <taxon>Dothideomycetidae</taxon>
        <taxon>Mycosphaerellales</taxon>
        <taxon>Teratosphaeriaceae</taxon>
        <taxon>Baudoinia</taxon>
    </lineage>
</organism>
<gene>
    <name evidence="5" type="ORF">BAUCODRAFT_116964</name>
</gene>
<name>M2LD45_BAUPA</name>
<comment type="similarity">
    <text evidence="3">Belongs to the metallo-dependent hydrolases superfamily.</text>
</comment>
<dbReference type="InterPro" id="IPR006680">
    <property type="entry name" value="Amidohydro-rel"/>
</dbReference>
<evidence type="ECO:0000256" key="3">
    <source>
        <dbReference type="RuleBase" id="RU366045"/>
    </source>
</evidence>
<sequence>MVPPLITLEEHFISSRIPGAWKNFQAFPDHQKSKLASLDDERLRDIDAGSCQVQVLSHVCVEAPPNECRETNDELAAACRKHPKRFVGFATLPMAHPEAAADELERCVKQLGFVGALIDNHLEDGTFYDDEKFWPVFARAVKLDVPIYLHPTFASDDMMKHYEGNFSSQAALMMSIAGWGWHSETGLHILRLYASGLFDKYPKLKICVGHMGEFMPFALERCIRASARFGLERGLQTVWDENIWITTSGYFSLAPFACIIRSTKMDRIMYSVDYPFSMPVEGLKFVEEIQKSGLVSEEELQMICFKNAERFLGIKVEA</sequence>
<dbReference type="HOGENOM" id="CLU_039329_5_1_1"/>
<evidence type="ECO:0000256" key="1">
    <source>
        <dbReference type="ARBA" id="ARBA00022793"/>
    </source>
</evidence>
<dbReference type="RefSeq" id="XP_007681267.1">
    <property type="nucleotide sequence ID" value="XM_007683077.1"/>
</dbReference>
<dbReference type="KEGG" id="bcom:BAUCODRAFT_116964"/>
<evidence type="ECO:0000259" key="4">
    <source>
        <dbReference type="Pfam" id="PF04909"/>
    </source>
</evidence>
<keyword evidence="2 3" id="KW-0456">Lyase</keyword>
<dbReference type="InterPro" id="IPR032466">
    <property type="entry name" value="Metal_Hydrolase"/>
</dbReference>
<dbReference type="AlphaFoldDB" id="M2LD45"/>
<protein>
    <recommendedName>
        <fullName evidence="4">Amidohydrolase-related domain-containing protein</fullName>
    </recommendedName>
</protein>
<proteinExistence type="inferred from homology"/>
<evidence type="ECO:0000313" key="6">
    <source>
        <dbReference type="Proteomes" id="UP000011761"/>
    </source>
</evidence>
<keyword evidence="6" id="KW-1185">Reference proteome</keyword>
<feature type="domain" description="Amidohydrolase-related" evidence="4">
    <location>
        <begin position="66"/>
        <end position="314"/>
    </location>
</feature>
<dbReference type="OrthoDB" id="432010at2759"/>
<dbReference type="PANTHER" id="PTHR21240">
    <property type="entry name" value="2-AMINO-3-CARBOXYLMUCONATE-6-SEMIALDEHYDE DECARBOXYLASE"/>
    <property type="match status" value="1"/>
</dbReference>
<keyword evidence="1 3" id="KW-0210">Decarboxylase</keyword>
<evidence type="ECO:0000313" key="5">
    <source>
        <dbReference type="EMBL" id="EMC91877.1"/>
    </source>
</evidence>
<dbReference type="Proteomes" id="UP000011761">
    <property type="component" value="Unassembled WGS sequence"/>
</dbReference>
<dbReference type="Pfam" id="PF04909">
    <property type="entry name" value="Amidohydro_2"/>
    <property type="match status" value="1"/>
</dbReference>